<evidence type="ECO:0000313" key="3">
    <source>
        <dbReference type="Proteomes" id="UP001634007"/>
    </source>
</evidence>
<dbReference type="PANTHER" id="PTHR31170:SF21">
    <property type="match status" value="1"/>
</dbReference>
<keyword evidence="1" id="KW-1133">Transmembrane helix</keyword>
<name>A0ABD3KK00_EUCGL</name>
<dbReference type="Proteomes" id="UP001634007">
    <property type="component" value="Unassembled WGS sequence"/>
</dbReference>
<keyword evidence="1" id="KW-0472">Membrane</keyword>
<protein>
    <submittedName>
        <fullName evidence="2">Uncharacterized protein</fullName>
    </submittedName>
</protein>
<dbReference type="InterPro" id="IPR004158">
    <property type="entry name" value="DUF247_pln"/>
</dbReference>
<keyword evidence="3" id="KW-1185">Reference proteome</keyword>
<evidence type="ECO:0000313" key="2">
    <source>
        <dbReference type="EMBL" id="KAL3740221.1"/>
    </source>
</evidence>
<keyword evidence="1" id="KW-0812">Transmembrane</keyword>
<organism evidence="2 3">
    <name type="scientific">Eucalyptus globulus</name>
    <name type="common">Tasmanian blue gum</name>
    <dbReference type="NCBI Taxonomy" id="34317"/>
    <lineage>
        <taxon>Eukaryota</taxon>
        <taxon>Viridiplantae</taxon>
        <taxon>Streptophyta</taxon>
        <taxon>Embryophyta</taxon>
        <taxon>Tracheophyta</taxon>
        <taxon>Spermatophyta</taxon>
        <taxon>Magnoliopsida</taxon>
        <taxon>eudicotyledons</taxon>
        <taxon>Gunneridae</taxon>
        <taxon>Pentapetalae</taxon>
        <taxon>rosids</taxon>
        <taxon>malvids</taxon>
        <taxon>Myrtales</taxon>
        <taxon>Myrtaceae</taxon>
        <taxon>Myrtoideae</taxon>
        <taxon>Eucalypteae</taxon>
        <taxon>Eucalyptus</taxon>
    </lineage>
</organism>
<dbReference type="AlphaFoldDB" id="A0ABD3KK00"/>
<dbReference type="Pfam" id="PF03140">
    <property type="entry name" value="DUF247"/>
    <property type="match status" value="1"/>
</dbReference>
<dbReference type="EMBL" id="JBJKBG010000005">
    <property type="protein sequence ID" value="KAL3740221.1"/>
    <property type="molecule type" value="Genomic_DNA"/>
</dbReference>
<reference evidence="2 3" key="1">
    <citation type="submission" date="2024-11" db="EMBL/GenBank/DDBJ databases">
        <title>Chromosome-level genome assembly of Eucalyptus globulus Labill. provides insights into its genome evolution.</title>
        <authorList>
            <person name="Li X."/>
        </authorList>
    </citation>
    <scope>NUCLEOTIDE SEQUENCE [LARGE SCALE GENOMIC DNA]</scope>
    <source>
        <strain evidence="2">CL2024</strain>
        <tissue evidence="2">Fresh tender leaves</tissue>
    </source>
</reference>
<comment type="caution">
    <text evidence="2">The sequence shown here is derived from an EMBL/GenBank/DDBJ whole genome shotgun (WGS) entry which is preliminary data.</text>
</comment>
<feature type="transmembrane region" description="Helical" evidence="1">
    <location>
        <begin position="424"/>
        <end position="447"/>
    </location>
</feature>
<evidence type="ECO:0000256" key="1">
    <source>
        <dbReference type="SAM" id="Phobius"/>
    </source>
</evidence>
<dbReference type="PANTHER" id="PTHR31170">
    <property type="entry name" value="BNAC04G53230D PROTEIN"/>
    <property type="match status" value="1"/>
</dbReference>
<proteinExistence type="predicted"/>
<sequence length="453" mass="51570">MDNNRGGPQATAEEHELELMKQQLLPSMSEDIEAALKCLNESAGGSRCSIFRVPEAIGGGIAEACRPRIVSIGPYHHGESQLEMLQGPKWRYLHAMLGRTQPHAVRLENLINVVAPKERMIRQCYSESTDNFSRPDLVRMMVLDGCFCEDADIKDELHMRAVPHLDRPLLCNTYVKACVMQDLLRLENQVLYFVLKDLFETTNVPEGTSSLADLIFNFFNCILKGPGNVRERWIKRKGVHLLDEFRLSLIPSDPQDNQVDKSSSFPMIRSSSELRQVGIGFKQREASTFLEIKFDRKRRIIGIPKIAVDDDDLNWILPNMVAFEQCCGCRNDNHVTAYAMFMGSLIHTVDDVQLLRKCKVISNHGMSNREFARFFNDIRKAAPFELVEESYLASQFAILNESLKCEQAYHCWAQLLNTFHDNPWSALSGLVVVVTLVGIIQTVYAVLQYHYPK</sequence>
<accession>A0ABD3KK00</accession>
<gene>
    <name evidence="2" type="ORF">ACJRO7_021492</name>
</gene>